<dbReference type="HOGENOM" id="CLU_2423331_0_0_4"/>
<feature type="region of interest" description="Disordered" evidence="1">
    <location>
        <begin position="72"/>
        <end position="91"/>
    </location>
</feature>
<dbReference type="AlphaFoldDB" id="B1Y3B9"/>
<accession>B1Y3B9</accession>
<name>B1Y3B9_LEPCP</name>
<sequence precursor="true">MLTFMRILFRAVLVIAATVFMGSLLVAGAVVALAYSLWCLLRGQRPQWPKVFMGPLQHMQRRQHWSTAAHTGFSARGGDAGVVEGQARELR</sequence>
<dbReference type="KEGG" id="lch:Lcho_1053"/>
<evidence type="ECO:0000256" key="1">
    <source>
        <dbReference type="SAM" id="MobiDB-lite"/>
    </source>
</evidence>
<evidence type="ECO:0000313" key="3">
    <source>
        <dbReference type="Proteomes" id="UP000001693"/>
    </source>
</evidence>
<organism evidence="2 3">
    <name type="scientific">Leptothrix cholodnii (strain ATCC 51168 / LMG 8142 / SP-6)</name>
    <name type="common">Leptothrix discophora (strain SP-6)</name>
    <dbReference type="NCBI Taxonomy" id="395495"/>
    <lineage>
        <taxon>Bacteria</taxon>
        <taxon>Pseudomonadati</taxon>
        <taxon>Pseudomonadota</taxon>
        <taxon>Betaproteobacteria</taxon>
        <taxon>Burkholderiales</taxon>
        <taxon>Sphaerotilaceae</taxon>
        <taxon>Leptothrix</taxon>
    </lineage>
</organism>
<protein>
    <submittedName>
        <fullName evidence="2">Uncharacterized protein</fullName>
    </submittedName>
</protein>
<dbReference type="STRING" id="395495.Lcho_1053"/>
<dbReference type="EMBL" id="CP001013">
    <property type="protein sequence ID" value="ACB33322.1"/>
    <property type="molecule type" value="Genomic_DNA"/>
</dbReference>
<proteinExistence type="predicted"/>
<dbReference type="Proteomes" id="UP000001693">
    <property type="component" value="Chromosome"/>
</dbReference>
<evidence type="ECO:0000313" key="2">
    <source>
        <dbReference type="EMBL" id="ACB33322.1"/>
    </source>
</evidence>
<keyword evidence="3" id="KW-1185">Reference proteome</keyword>
<reference evidence="2 3" key="1">
    <citation type="submission" date="2008-03" db="EMBL/GenBank/DDBJ databases">
        <title>Complete sequence of Leptothrix cholodnii SP-6.</title>
        <authorList>
            <consortium name="US DOE Joint Genome Institute"/>
            <person name="Copeland A."/>
            <person name="Lucas S."/>
            <person name="Lapidus A."/>
            <person name="Glavina del Rio T."/>
            <person name="Dalin E."/>
            <person name="Tice H."/>
            <person name="Bruce D."/>
            <person name="Goodwin L."/>
            <person name="Pitluck S."/>
            <person name="Chertkov O."/>
            <person name="Brettin T."/>
            <person name="Detter J.C."/>
            <person name="Han C."/>
            <person name="Kuske C.R."/>
            <person name="Schmutz J."/>
            <person name="Larimer F."/>
            <person name="Land M."/>
            <person name="Hauser L."/>
            <person name="Kyrpides N."/>
            <person name="Lykidis A."/>
            <person name="Emerson D."/>
            <person name="Richardson P."/>
        </authorList>
    </citation>
    <scope>NUCLEOTIDE SEQUENCE [LARGE SCALE GENOMIC DNA]</scope>
    <source>
        <strain evidence="3">ATCC 51168 / LMG 8142 / SP-6</strain>
    </source>
</reference>
<gene>
    <name evidence="2" type="ordered locus">Lcho_1053</name>
</gene>